<dbReference type="InterPro" id="IPR011010">
    <property type="entry name" value="DNA_brk_join_enz"/>
</dbReference>
<dbReference type="RefSeq" id="WP_145038385.1">
    <property type="nucleotide sequence ID" value="NZ_CP036347.1"/>
</dbReference>
<dbReference type="InterPro" id="IPR050090">
    <property type="entry name" value="Tyrosine_recombinase_XerCD"/>
</dbReference>
<accession>A0A517W9M7</accession>
<evidence type="ECO:0000256" key="4">
    <source>
        <dbReference type="SAM" id="MobiDB-lite"/>
    </source>
</evidence>
<dbReference type="GO" id="GO:0006310">
    <property type="term" value="P:DNA recombination"/>
    <property type="evidence" value="ECO:0007669"/>
    <property type="project" value="UniProtKB-KW"/>
</dbReference>
<dbReference type="Gene3D" id="1.10.443.10">
    <property type="entry name" value="Intergrase catalytic core"/>
    <property type="match status" value="1"/>
</dbReference>
<dbReference type="InterPro" id="IPR002104">
    <property type="entry name" value="Integrase_catalytic"/>
</dbReference>
<feature type="domain" description="Tyr recombinase" evidence="5">
    <location>
        <begin position="206"/>
        <end position="394"/>
    </location>
</feature>
<evidence type="ECO:0000259" key="5">
    <source>
        <dbReference type="Pfam" id="PF00589"/>
    </source>
</evidence>
<organism evidence="6 7">
    <name type="scientific">Gimesia chilikensis</name>
    <dbReference type="NCBI Taxonomy" id="2605989"/>
    <lineage>
        <taxon>Bacteria</taxon>
        <taxon>Pseudomonadati</taxon>
        <taxon>Planctomycetota</taxon>
        <taxon>Planctomycetia</taxon>
        <taxon>Planctomycetales</taxon>
        <taxon>Planctomycetaceae</taxon>
        <taxon>Gimesia</taxon>
    </lineage>
</organism>
<dbReference type="GO" id="GO:0003677">
    <property type="term" value="F:DNA binding"/>
    <property type="evidence" value="ECO:0007669"/>
    <property type="project" value="UniProtKB-KW"/>
</dbReference>
<dbReference type="Gene3D" id="1.10.150.130">
    <property type="match status" value="1"/>
</dbReference>
<keyword evidence="2" id="KW-0238">DNA-binding</keyword>
<comment type="similarity">
    <text evidence="1">Belongs to the 'phage' integrase family.</text>
</comment>
<evidence type="ECO:0000313" key="7">
    <source>
        <dbReference type="Proteomes" id="UP000320722"/>
    </source>
</evidence>
<dbReference type="PANTHER" id="PTHR30349:SF64">
    <property type="entry name" value="PROPHAGE INTEGRASE INTD-RELATED"/>
    <property type="match status" value="1"/>
</dbReference>
<dbReference type="PANTHER" id="PTHR30349">
    <property type="entry name" value="PHAGE INTEGRASE-RELATED"/>
    <property type="match status" value="1"/>
</dbReference>
<dbReference type="InterPro" id="IPR013762">
    <property type="entry name" value="Integrase-like_cat_sf"/>
</dbReference>
<evidence type="ECO:0000256" key="2">
    <source>
        <dbReference type="ARBA" id="ARBA00023125"/>
    </source>
</evidence>
<dbReference type="SUPFAM" id="SSF56349">
    <property type="entry name" value="DNA breaking-rejoining enzymes"/>
    <property type="match status" value="1"/>
</dbReference>
<dbReference type="GO" id="GO:0015074">
    <property type="term" value="P:DNA integration"/>
    <property type="evidence" value="ECO:0007669"/>
    <property type="project" value="InterPro"/>
</dbReference>
<keyword evidence="3" id="KW-0233">DNA recombination</keyword>
<proteinExistence type="inferred from homology"/>
<reference evidence="6 7" key="1">
    <citation type="submission" date="2019-02" db="EMBL/GenBank/DDBJ databases">
        <title>Deep-cultivation of Planctomycetes and their phenomic and genomic characterization uncovers novel biology.</title>
        <authorList>
            <person name="Wiegand S."/>
            <person name="Jogler M."/>
            <person name="Boedeker C."/>
            <person name="Pinto D."/>
            <person name="Vollmers J."/>
            <person name="Rivas-Marin E."/>
            <person name="Kohn T."/>
            <person name="Peeters S.H."/>
            <person name="Heuer A."/>
            <person name="Rast P."/>
            <person name="Oberbeckmann S."/>
            <person name="Bunk B."/>
            <person name="Jeske O."/>
            <person name="Meyerdierks A."/>
            <person name="Storesund J.E."/>
            <person name="Kallscheuer N."/>
            <person name="Luecker S."/>
            <person name="Lage O.M."/>
            <person name="Pohl T."/>
            <person name="Merkel B.J."/>
            <person name="Hornburger P."/>
            <person name="Mueller R.-W."/>
            <person name="Bruemmer F."/>
            <person name="Labrenz M."/>
            <person name="Spormann A.M."/>
            <person name="Op den Camp H."/>
            <person name="Overmann J."/>
            <person name="Amann R."/>
            <person name="Jetten M.S.M."/>
            <person name="Mascher T."/>
            <person name="Medema M.H."/>
            <person name="Devos D.P."/>
            <person name="Kaster A.-K."/>
            <person name="Ovreas L."/>
            <person name="Rohde M."/>
            <person name="Galperin M.Y."/>
            <person name="Jogler C."/>
        </authorList>
    </citation>
    <scope>NUCLEOTIDE SEQUENCE [LARGE SCALE GENOMIC DNA]</scope>
    <source>
        <strain evidence="6 7">V6</strain>
    </source>
</reference>
<evidence type="ECO:0000256" key="1">
    <source>
        <dbReference type="ARBA" id="ARBA00008857"/>
    </source>
</evidence>
<dbReference type="EMBL" id="CP036347">
    <property type="protein sequence ID" value="QDU01970.1"/>
    <property type="molecule type" value="Genomic_DNA"/>
</dbReference>
<name>A0A517W9M7_9PLAN</name>
<dbReference type="InterPro" id="IPR010998">
    <property type="entry name" value="Integrase_recombinase_N"/>
</dbReference>
<dbReference type="CDD" id="cd00397">
    <property type="entry name" value="DNA_BRE_C"/>
    <property type="match status" value="1"/>
</dbReference>
<dbReference type="Proteomes" id="UP000320722">
    <property type="component" value="Chromosome"/>
</dbReference>
<protein>
    <submittedName>
        <fullName evidence="6">Site-specific tyrosine recombinase XerC</fullName>
    </submittedName>
</protein>
<sequence length="406" mass="46538">MAAKKVPSYCLHKPSGQARVIINGRHHYLGVYGSEESKSKYARLISEPSAPDTKQTPANYGSDDFPDLSIDELLVQYLDYAKEYYVLQDGSPSRELKSMKEAMRHIRALFGSDPAREFGPKKLKAIREHMIKVHDLSRGVINNRVNRMKRIFRWAVSEELIPPKVYEGLRTVSGLRKGRTKARETDPVKPVCDEHVQAVLPFVSAQVATMIQLQRQTGMRPCEVVLIRKCDIDMSGEIWIYTPMEHKNSWRGHERNIPLGPKSQKLLQAFLDREPDAYLFSPKQAERERNLRKRQLRKTPMTPSQNKRKRKKHPQKSAGDHYDTASYRRAIKYGIAQLNKQRARKGKTPIPNWFPLQLRHSRATELNEMFGIEAAAVSLGHAHAEVTKVYAERNLKLAIEVAKQVG</sequence>
<feature type="compositionally biased region" description="Basic residues" evidence="4">
    <location>
        <begin position="306"/>
        <end position="315"/>
    </location>
</feature>
<evidence type="ECO:0000256" key="3">
    <source>
        <dbReference type="ARBA" id="ARBA00023172"/>
    </source>
</evidence>
<dbReference type="Pfam" id="PF00589">
    <property type="entry name" value="Phage_integrase"/>
    <property type="match status" value="1"/>
</dbReference>
<evidence type="ECO:0000313" key="6">
    <source>
        <dbReference type="EMBL" id="QDU01970.1"/>
    </source>
</evidence>
<feature type="region of interest" description="Disordered" evidence="4">
    <location>
        <begin position="281"/>
        <end position="323"/>
    </location>
</feature>
<dbReference type="AlphaFoldDB" id="A0A517W9M7"/>
<gene>
    <name evidence="6" type="ORF">V6x_16530</name>
</gene>